<evidence type="ECO:0008006" key="4">
    <source>
        <dbReference type="Google" id="ProtNLM"/>
    </source>
</evidence>
<dbReference type="Gene3D" id="1.25.10.10">
    <property type="entry name" value="Leucine-rich Repeat Variant"/>
    <property type="match status" value="1"/>
</dbReference>
<evidence type="ECO:0000313" key="3">
    <source>
        <dbReference type="Proteomes" id="UP000320386"/>
    </source>
</evidence>
<keyword evidence="3" id="KW-1185">Reference proteome</keyword>
<dbReference type="RefSeq" id="WP_145446145.1">
    <property type="nucleotide sequence ID" value="NZ_CP036280.1"/>
</dbReference>
<dbReference type="EMBL" id="CP036280">
    <property type="protein sequence ID" value="QDU71954.1"/>
    <property type="molecule type" value="Genomic_DNA"/>
</dbReference>
<feature type="signal peptide" evidence="1">
    <location>
        <begin position="1"/>
        <end position="28"/>
    </location>
</feature>
<keyword evidence="1" id="KW-0732">Signal</keyword>
<accession>A0A518BYB9</accession>
<dbReference type="InterPro" id="IPR011989">
    <property type="entry name" value="ARM-like"/>
</dbReference>
<proteinExistence type="predicted"/>
<dbReference type="OrthoDB" id="243067at2"/>
<dbReference type="SUPFAM" id="SSF48371">
    <property type="entry name" value="ARM repeat"/>
    <property type="match status" value="1"/>
</dbReference>
<gene>
    <name evidence="2" type="ORF">Pan265_18130</name>
</gene>
<dbReference type="AlphaFoldDB" id="A0A518BYB9"/>
<dbReference type="Proteomes" id="UP000320386">
    <property type="component" value="Chromosome"/>
</dbReference>
<evidence type="ECO:0000256" key="1">
    <source>
        <dbReference type="SAM" id="SignalP"/>
    </source>
</evidence>
<protein>
    <recommendedName>
        <fullName evidence="4">HEAT repeat domain-containing protein</fullName>
    </recommendedName>
</protein>
<dbReference type="InterPro" id="IPR016024">
    <property type="entry name" value="ARM-type_fold"/>
</dbReference>
<name>A0A518BYB9_9BACT</name>
<organism evidence="2 3">
    <name type="scientific">Mucisphaera calidilacus</name>
    <dbReference type="NCBI Taxonomy" id="2527982"/>
    <lineage>
        <taxon>Bacteria</taxon>
        <taxon>Pseudomonadati</taxon>
        <taxon>Planctomycetota</taxon>
        <taxon>Phycisphaerae</taxon>
        <taxon>Phycisphaerales</taxon>
        <taxon>Phycisphaeraceae</taxon>
        <taxon>Mucisphaera</taxon>
    </lineage>
</organism>
<dbReference type="KEGG" id="mcad:Pan265_18130"/>
<reference evidence="2 3" key="1">
    <citation type="submission" date="2019-02" db="EMBL/GenBank/DDBJ databases">
        <title>Deep-cultivation of Planctomycetes and their phenomic and genomic characterization uncovers novel biology.</title>
        <authorList>
            <person name="Wiegand S."/>
            <person name="Jogler M."/>
            <person name="Boedeker C."/>
            <person name="Pinto D."/>
            <person name="Vollmers J."/>
            <person name="Rivas-Marin E."/>
            <person name="Kohn T."/>
            <person name="Peeters S.H."/>
            <person name="Heuer A."/>
            <person name="Rast P."/>
            <person name="Oberbeckmann S."/>
            <person name="Bunk B."/>
            <person name="Jeske O."/>
            <person name="Meyerdierks A."/>
            <person name="Storesund J.E."/>
            <person name="Kallscheuer N."/>
            <person name="Luecker S."/>
            <person name="Lage O.M."/>
            <person name="Pohl T."/>
            <person name="Merkel B.J."/>
            <person name="Hornburger P."/>
            <person name="Mueller R.-W."/>
            <person name="Bruemmer F."/>
            <person name="Labrenz M."/>
            <person name="Spormann A.M."/>
            <person name="Op den Camp H."/>
            <person name="Overmann J."/>
            <person name="Amann R."/>
            <person name="Jetten M.S.M."/>
            <person name="Mascher T."/>
            <person name="Medema M.H."/>
            <person name="Devos D.P."/>
            <person name="Kaster A.-K."/>
            <person name="Ovreas L."/>
            <person name="Rohde M."/>
            <person name="Galperin M.Y."/>
            <person name="Jogler C."/>
        </authorList>
    </citation>
    <scope>NUCLEOTIDE SEQUENCE [LARGE SCALE GENOMIC DNA]</scope>
    <source>
        <strain evidence="2 3">Pan265</strain>
    </source>
</reference>
<sequence precursor="true">MTVFSDPTRRVLAALVVLVSVLPGAAMAQRAATLWDDFNHYLLIARPELAAGAGEALLEAVGDDGPQLLEVVESSDFADFETALIRATKVAAVEPVAKRLLAKIQEAQVAVARDPERIRANIERLAVNKRAFINAVERLRGAGQFAAPLLLETLQNPKQASLHPFVQEAMVSIGRSLVYPLSEALPQLEPVQQQQISQVLMRIGYPQALPYLQEAIEDPSTDPTALTYLVAARDALVATVNVPAETRASVLYVAAGEAQYVAGTNKTEIPGLGSQSVDSTIWEYTPETGLVAIKVPDAIFADALALRSAVKSMKLDPETDSAMTLFLRSNLRRENRLPEGAVDPSYATDMRPASYYAMLAGPERLHEVLDRALVDEDPVLALDAIEALRKTTGANALVAGTGGRQPLLRALSFPDRRVRFRAAEALAAARPVETFDEADRVVPTLGEAVRQSDTMYAVVVADDNANLNTVLGIVGELGYEAFGGLSREDVEEQIALLPGVDLVVLALGESDVEGFFLDTKGDRRLGGTPVLALVSAAEQITLTETFRAEERFASAVMTESVGAMQAAVASVTERYAGYRIEGGEAEAFALTALDLLERIGSTDPVYFAGDAEVAMIQALTDERESVVVAAGAALENLPSATAQIALADAALRASGEVQLSLLASLAESARYNGNKLDDRLIRGVRELVVSSEGALALEAARAHGALTLPTESGVEQVLRYTR</sequence>
<evidence type="ECO:0000313" key="2">
    <source>
        <dbReference type="EMBL" id="QDU71954.1"/>
    </source>
</evidence>
<feature type="chain" id="PRO_5021884356" description="HEAT repeat domain-containing protein" evidence="1">
    <location>
        <begin position="29"/>
        <end position="722"/>
    </location>
</feature>